<dbReference type="InterPro" id="IPR038729">
    <property type="entry name" value="Rad50/SbcC_AAA"/>
</dbReference>
<dbReference type="PANTHER" id="PTHR42771">
    <property type="entry name" value="IRON(3+)-HYDROXAMATE IMPORT ATP-BINDING PROTEIN FHUC"/>
    <property type="match status" value="1"/>
</dbReference>
<proteinExistence type="predicted"/>
<evidence type="ECO:0000256" key="5">
    <source>
        <dbReference type="ARBA" id="ARBA00023004"/>
    </source>
</evidence>
<dbReference type="InterPro" id="IPR003593">
    <property type="entry name" value="AAA+_ATPase"/>
</dbReference>
<dbReference type="SUPFAM" id="SSF52540">
    <property type="entry name" value="P-loop containing nucleoside triphosphate hydrolases"/>
    <property type="match status" value="1"/>
</dbReference>
<reference evidence="9 10" key="1">
    <citation type="submission" date="2018-06" db="EMBL/GenBank/DDBJ databases">
        <title>Echinicola strongylocentroti sp. nov., isolated from a sea urchin Strongylocentrotus intermedius.</title>
        <authorList>
            <person name="Bae S.S."/>
        </authorList>
    </citation>
    <scope>NUCLEOTIDE SEQUENCE [LARGE SCALE GENOMIC DNA]</scope>
    <source>
        <strain evidence="9 10">MEBiC08714</strain>
    </source>
</reference>
<protein>
    <submittedName>
        <fullName evidence="9">AAA family ATPase</fullName>
    </submittedName>
</protein>
<dbReference type="Gene3D" id="3.40.50.300">
    <property type="entry name" value="P-loop containing nucleotide triphosphate hydrolases"/>
    <property type="match status" value="2"/>
</dbReference>
<keyword evidence="7" id="KW-0472">Membrane</keyword>
<keyword evidence="2" id="KW-0813">Transport</keyword>
<dbReference type="EMBL" id="CP030041">
    <property type="protein sequence ID" value="AWW29341.1"/>
    <property type="molecule type" value="Genomic_DNA"/>
</dbReference>
<dbReference type="PANTHER" id="PTHR42771:SF2">
    <property type="entry name" value="IRON(3+)-HYDROXAMATE IMPORT ATP-BINDING PROTEIN FHUC"/>
    <property type="match status" value="1"/>
</dbReference>
<gene>
    <name evidence="9" type="ORF">DN752_03830</name>
</gene>
<keyword evidence="4" id="KW-0410">Iron transport</keyword>
<dbReference type="OrthoDB" id="9784297at2"/>
<dbReference type="KEGG" id="est:DN752_03830"/>
<dbReference type="Pfam" id="PF13476">
    <property type="entry name" value="AAA_23"/>
    <property type="match status" value="1"/>
</dbReference>
<evidence type="ECO:0000256" key="3">
    <source>
        <dbReference type="ARBA" id="ARBA00022475"/>
    </source>
</evidence>
<evidence type="ECO:0000259" key="8">
    <source>
        <dbReference type="SMART" id="SM00382"/>
    </source>
</evidence>
<name>A0A2Z4IE43_9BACT</name>
<evidence type="ECO:0000256" key="1">
    <source>
        <dbReference type="ARBA" id="ARBA00004202"/>
    </source>
</evidence>
<feature type="domain" description="AAA+ ATPase" evidence="8">
    <location>
        <begin position="37"/>
        <end position="210"/>
    </location>
</feature>
<sequence length="241" mass="27319">MELNQNFLTSLEPLFGNKKGYPYDIPSLANLKELSFGAPVTFFVGENGSGKSTLLEAIAVGMSLNAEGGSKNFNFSTQESHSPLSEDIKFIKGYRKPKDSFFLRAESFYNVASEIDRLGEEIYKYYGNRSLHTRSHGEAFLALMENRFRGNGFYLLDEIESALSPSRQLDALAQIDRLVKQQSQFIIATHSPILLAYPNADILEFSEQGLQKVPYEETATYRVTKDFLTNYKHIQHVLFDQ</sequence>
<accession>A0A2Z4IE43</accession>
<evidence type="ECO:0000313" key="10">
    <source>
        <dbReference type="Proteomes" id="UP000248688"/>
    </source>
</evidence>
<comment type="subcellular location">
    <subcellularLocation>
        <location evidence="1">Cell membrane</location>
        <topology evidence="1">Peripheral membrane protein</topology>
    </subcellularLocation>
</comment>
<keyword evidence="3" id="KW-1003">Cell membrane</keyword>
<dbReference type="AlphaFoldDB" id="A0A2Z4IE43"/>
<organism evidence="9 10">
    <name type="scientific">Echinicola strongylocentroti</name>
    <dbReference type="NCBI Taxonomy" id="1795355"/>
    <lineage>
        <taxon>Bacteria</taxon>
        <taxon>Pseudomonadati</taxon>
        <taxon>Bacteroidota</taxon>
        <taxon>Cytophagia</taxon>
        <taxon>Cytophagales</taxon>
        <taxon>Cyclobacteriaceae</taxon>
        <taxon>Echinicola</taxon>
    </lineage>
</organism>
<dbReference type="InterPro" id="IPR027417">
    <property type="entry name" value="P-loop_NTPase"/>
</dbReference>
<dbReference type="GO" id="GO:0006302">
    <property type="term" value="P:double-strand break repair"/>
    <property type="evidence" value="ECO:0007669"/>
    <property type="project" value="InterPro"/>
</dbReference>
<evidence type="ECO:0000256" key="6">
    <source>
        <dbReference type="ARBA" id="ARBA00023065"/>
    </source>
</evidence>
<keyword evidence="5" id="KW-0408">Iron</keyword>
<dbReference type="GO" id="GO:0016887">
    <property type="term" value="F:ATP hydrolysis activity"/>
    <property type="evidence" value="ECO:0007669"/>
    <property type="project" value="InterPro"/>
</dbReference>
<dbReference type="Proteomes" id="UP000248688">
    <property type="component" value="Chromosome"/>
</dbReference>
<dbReference type="GO" id="GO:0006826">
    <property type="term" value="P:iron ion transport"/>
    <property type="evidence" value="ECO:0007669"/>
    <property type="project" value="UniProtKB-KW"/>
</dbReference>
<dbReference type="SMART" id="SM00382">
    <property type="entry name" value="AAA"/>
    <property type="match status" value="1"/>
</dbReference>
<evidence type="ECO:0000313" key="9">
    <source>
        <dbReference type="EMBL" id="AWW29341.1"/>
    </source>
</evidence>
<dbReference type="InterPro" id="IPR051535">
    <property type="entry name" value="Siderophore_ABC-ATPase"/>
</dbReference>
<evidence type="ECO:0000256" key="4">
    <source>
        <dbReference type="ARBA" id="ARBA00022496"/>
    </source>
</evidence>
<evidence type="ECO:0000256" key="2">
    <source>
        <dbReference type="ARBA" id="ARBA00022448"/>
    </source>
</evidence>
<keyword evidence="6" id="KW-0406">Ion transport</keyword>
<dbReference type="RefSeq" id="WP_112782757.1">
    <property type="nucleotide sequence ID" value="NZ_CP030041.1"/>
</dbReference>
<keyword evidence="10" id="KW-1185">Reference proteome</keyword>
<evidence type="ECO:0000256" key="7">
    <source>
        <dbReference type="ARBA" id="ARBA00023136"/>
    </source>
</evidence>
<dbReference type="GO" id="GO:0005886">
    <property type="term" value="C:plasma membrane"/>
    <property type="evidence" value="ECO:0007669"/>
    <property type="project" value="UniProtKB-SubCell"/>
</dbReference>